<reference evidence="12" key="1">
    <citation type="journal article" date="2021" name="bioRxiv">
        <title>Whole Genome Assembly and Annotation of Northern Wild Rice, Zizania palustris L., Supports a Whole Genome Duplication in the Zizania Genus.</title>
        <authorList>
            <person name="Haas M."/>
            <person name="Kono T."/>
            <person name="Macchietto M."/>
            <person name="Millas R."/>
            <person name="McGilp L."/>
            <person name="Shao M."/>
            <person name="Duquette J."/>
            <person name="Hirsch C.N."/>
            <person name="Kimball J."/>
        </authorList>
    </citation>
    <scope>NUCLEOTIDE SEQUENCE</scope>
    <source>
        <tissue evidence="12">Fresh leaf tissue</tissue>
    </source>
</reference>
<dbReference type="InterPro" id="IPR000368">
    <property type="entry name" value="Sucrose_synth_GT-B1"/>
</dbReference>
<accession>A0A8J5VM23</accession>
<organism evidence="12 13">
    <name type="scientific">Zizania palustris</name>
    <name type="common">Northern wild rice</name>
    <dbReference type="NCBI Taxonomy" id="103762"/>
    <lineage>
        <taxon>Eukaryota</taxon>
        <taxon>Viridiplantae</taxon>
        <taxon>Streptophyta</taxon>
        <taxon>Embryophyta</taxon>
        <taxon>Tracheophyta</taxon>
        <taxon>Spermatophyta</taxon>
        <taxon>Magnoliopsida</taxon>
        <taxon>Liliopsida</taxon>
        <taxon>Poales</taxon>
        <taxon>Poaceae</taxon>
        <taxon>BOP clade</taxon>
        <taxon>Oryzoideae</taxon>
        <taxon>Oryzeae</taxon>
        <taxon>Zizaniinae</taxon>
        <taxon>Zizania</taxon>
    </lineage>
</organism>
<comment type="catalytic activity">
    <reaction evidence="6 7">
        <text>an NDP-alpha-D-glucose + D-fructose = a ribonucleoside 5'-diphosphate + sucrose + H(+)</text>
        <dbReference type="Rhea" id="RHEA:16241"/>
        <dbReference type="ChEBI" id="CHEBI:15378"/>
        <dbReference type="ChEBI" id="CHEBI:17992"/>
        <dbReference type="ChEBI" id="CHEBI:37721"/>
        <dbReference type="ChEBI" id="CHEBI:57930"/>
        <dbReference type="ChEBI" id="CHEBI:76533"/>
        <dbReference type="EC" id="2.4.1.13"/>
    </reaction>
</comment>
<sequence length="896" mass="101215">MMPDALRQNRYQMKRCFQRYVSKGRKLMKNQQLMEELEKSLDDKVDKEKLVEGFLGYIICSTQEAVVLPPFVAFAVRLNPGIWEFVKVHSDDLSVEGITPSDYLKLKETLYHDASIHDSPIWAKQDDNYQLEVDFGAVDLSTPHLTLPSSIGNGLQFISKFMSSKLQSDKPESSKPLLDYLLTLNHRGEKLMVSDTMDTMSKLQTALLLAEVFVSGLPKDTPYLKLEQRFQEWGLEKGWGDNAERCKETLNCLSEVLEAPDPANMEKFFSRVPSIFNIVVFSIHGYFGQEKVLGLPDTGGQVVYILDQVRAMEEELLQRIKQQGLNVTPKILVLTRLIPDAKGTKCNVEIEPVEHTKHSNIVRVPFKSQDGKDLRHWVSRFDIYPYLERYAQDATAKILKILEGKPDLIIGNYTDGNLVASLVSSKLGVTQGTIAHALEKTKYEDSDVKWREMDQKYHFSCQFTADMIAMNTSDFIVTSTYQEIAGSKEKPGQYEQHYAFTMPGLCRFATGINVFDPKFNIAAPGADQSIYFPFTQKKNRLTHLHPQIEELLYSKGDTDEHIGHLADRSKPILFSMARLDKVKNITGLVEWYGQNKKLRELANLVVVAGLLDASQSGDREEIEEINKMHELIDRFQLKGHIRWIRAQTDRVRNGELYRCIADTKGAFVQPALYEAFGLTVIEAMNCGLPTLATNQGGPAEIIVDGVSGFHVNPTNGDEAGAKIADFFQKCKEDVSYWNKLSTAALQRIYECYTWKIYATRVLNMGSTYAFWKTLNKEERQAKQCYLQMFYNLQFRNLSCRLAHCRCRPGRAAPTGLTAQSPAAPPAAPATRSTCSPLHSVAAPAARSARLPLRSVVTPTARCAGAPPARRSGPRLLSFSIFFKTKLREYSSIFHQK</sequence>
<evidence type="ECO:0000313" key="13">
    <source>
        <dbReference type="Proteomes" id="UP000729402"/>
    </source>
</evidence>
<dbReference type="InterPro" id="IPR001296">
    <property type="entry name" value="Glyco_trans_1"/>
</dbReference>
<protein>
    <recommendedName>
        <fullName evidence="3 7">Sucrose synthase</fullName>
        <ecNumber evidence="3 7">2.4.1.13</ecNumber>
    </recommendedName>
</protein>
<dbReference type="FunFam" id="1.20.120.1230:FF:000001">
    <property type="entry name" value="Sucrose synthase"/>
    <property type="match status" value="1"/>
</dbReference>
<reference evidence="12" key="2">
    <citation type="submission" date="2021-02" db="EMBL/GenBank/DDBJ databases">
        <authorList>
            <person name="Kimball J.A."/>
            <person name="Haas M.W."/>
            <person name="Macchietto M."/>
            <person name="Kono T."/>
            <person name="Duquette J."/>
            <person name="Shao M."/>
        </authorList>
    </citation>
    <scope>NUCLEOTIDE SEQUENCE</scope>
    <source>
        <tissue evidence="12">Fresh leaf tissue</tissue>
    </source>
</reference>
<dbReference type="FunFam" id="3.40.50.2000:FF:000006">
    <property type="entry name" value="Sucrose synthase"/>
    <property type="match status" value="1"/>
</dbReference>
<feature type="domain" description="Glycosyl transferase family 1" evidence="8">
    <location>
        <begin position="564"/>
        <end position="729"/>
    </location>
</feature>
<dbReference type="Pfam" id="PF00862">
    <property type="entry name" value="GT-B_Sucrose_synth"/>
    <property type="match status" value="1"/>
</dbReference>
<name>A0A8J5VM23_ZIZPA</name>
<dbReference type="Pfam" id="PF24861">
    <property type="entry name" value="SUS_N"/>
    <property type="match status" value="1"/>
</dbReference>
<dbReference type="Pfam" id="PF24862">
    <property type="entry name" value="SUS_EPBD"/>
    <property type="match status" value="1"/>
</dbReference>
<evidence type="ECO:0000256" key="7">
    <source>
        <dbReference type="RuleBase" id="RU280817"/>
    </source>
</evidence>
<dbReference type="NCBIfam" id="TIGR02470">
    <property type="entry name" value="sucr_synth"/>
    <property type="match status" value="1"/>
</dbReference>
<evidence type="ECO:0000313" key="12">
    <source>
        <dbReference type="EMBL" id="KAG8064021.1"/>
    </source>
</evidence>
<evidence type="ECO:0000259" key="8">
    <source>
        <dbReference type="Pfam" id="PF00534"/>
    </source>
</evidence>
<dbReference type="FunFam" id="3.10.450.330:FF:000001">
    <property type="entry name" value="Sucrose synthase"/>
    <property type="match status" value="1"/>
</dbReference>
<dbReference type="Proteomes" id="UP000729402">
    <property type="component" value="Unassembled WGS sequence"/>
</dbReference>
<evidence type="ECO:0000256" key="2">
    <source>
        <dbReference type="ARBA" id="ARBA00005894"/>
    </source>
</evidence>
<dbReference type="Pfam" id="PF00534">
    <property type="entry name" value="Glycos_transf_1"/>
    <property type="match status" value="1"/>
</dbReference>
<evidence type="ECO:0000256" key="5">
    <source>
        <dbReference type="ARBA" id="ARBA00022679"/>
    </source>
</evidence>
<dbReference type="PANTHER" id="PTHR45839">
    <property type="match status" value="1"/>
</dbReference>
<evidence type="ECO:0000259" key="9">
    <source>
        <dbReference type="Pfam" id="PF00862"/>
    </source>
</evidence>
<feature type="domain" description="Sucrose synthase first GT-B" evidence="9">
    <location>
        <begin position="264"/>
        <end position="553"/>
    </location>
</feature>
<keyword evidence="5 7" id="KW-0808">Transferase</keyword>
<dbReference type="GO" id="GO:0016157">
    <property type="term" value="F:sucrose synthase activity"/>
    <property type="evidence" value="ECO:0007669"/>
    <property type="project" value="UniProtKB-UniRule"/>
</dbReference>
<comment type="caution">
    <text evidence="12">The sequence shown here is derived from an EMBL/GenBank/DDBJ whole genome shotgun (WGS) entry which is preliminary data.</text>
</comment>
<evidence type="ECO:0000259" key="10">
    <source>
        <dbReference type="Pfam" id="PF24861"/>
    </source>
</evidence>
<comment type="function">
    <text evidence="1 7">Sucrose-cleaving enzyme that provides UDP-glucose and fructose for various metabolic pathways.</text>
</comment>
<dbReference type="InterPro" id="IPR056736">
    <property type="entry name" value="SUS_EPBD"/>
</dbReference>
<evidence type="ECO:0000256" key="4">
    <source>
        <dbReference type="ARBA" id="ARBA00022676"/>
    </source>
</evidence>
<dbReference type="GO" id="GO:0005985">
    <property type="term" value="P:sucrose metabolic process"/>
    <property type="evidence" value="ECO:0007669"/>
    <property type="project" value="InterPro"/>
</dbReference>
<evidence type="ECO:0000256" key="1">
    <source>
        <dbReference type="ARBA" id="ARBA00002595"/>
    </source>
</evidence>
<dbReference type="InterPro" id="IPR012820">
    <property type="entry name" value="Sucrose_synthase_pln/cyn"/>
</dbReference>
<dbReference type="OrthoDB" id="937291at2759"/>
<dbReference type="EC" id="2.4.1.13" evidence="3 7"/>
<keyword evidence="13" id="KW-1185">Reference proteome</keyword>
<keyword evidence="4 7" id="KW-0328">Glycosyltransferase</keyword>
<gene>
    <name evidence="12" type="ORF">GUJ93_ZPchr0004g39566</name>
</gene>
<proteinExistence type="inferred from homology"/>
<comment type="similarity">
    <text evidence="2 7">Belongs to the glycosyltransferase 1 family. Plant sucrose synthase subfamily.</text>
</comment>
<dbReference type="InterPro" id="IPR056735">
    <property type="entry name" value="SUS_N"/>
</dbReference>
<dbReference type="PANTHER" id="PTHR45839:SF4">
    <property type="entry name" value="SUCROSE SYNTHASE 5"/>
    <property type="match status" value="1"/>
</dbReference>
<evidence type="ECO:0000259" key="11">
    <source>
        <dbReference type="Pfam" id="PF24862"/>
    </source>
</evidence>
<feature type="domain" description="Sucrose synthase EPBD" evidence="11">
    <location>
        <begin position="153"/>
        <end position="241"/>
    </location>
</feature>
<dbReference type="AlphaFoldDB" id="A0A8J5VM23"/>
<feature type="domain" description="Sucrose synthase N-terminal" evidence="10">
    <location>
        <begin position="2"/>
        <end position="108"/>
    </location>
</feature>
<evidence type="ECO:0000256" key="3">
    <source>
        <dbReference type="ARBA" id="ARBA00012540"/>
    </source>
</evidence>
<dbReference type="EMBL" id="JAAALK010000285">
    <property type="protein sequence ID" value="KAG8064021.1"/>
    <property type="molecule type" value="Genomic_DNA"/>
</dbReference>
<evidence type="ECO:0000256" key="6">
    <source>
        <dbReference type="ARBA" id="ARBA00049030"/>
    </source>
</evidence>